<comment type="caution">
    <text evidence="1">The sequence shown here is derived from an EMBL/GenBank/DDBJ whole genome shotgun (WGS) entry which is preliminary data.</text>
</comment>
<keyword evidence="2" id="KW-1185">Reference proteome</keyword>
<name>A0A2I0K666_PUNGR</name>
<dbReference type="AlphaFoldDB" id="A0A2I0K666"/>
<organism evidence="1 2">
    <name type="scientific">Punica granatum</name>
    <name type="common">Pomegranate</name>
    <dbReference type="NCBI Taxonomy" id="22663"/>
    <lineage>
        <taxon>Eukaryota</taxon>
        <taxon>Viridiplantae</taxon>
        <taxon>Streptophyta</taxon>
        <taxon>Embryophyta</taxon>
        <taxon>Tracheophyta</taxon>
        <taxon>Spermatophyta</taxon>
        <taxon>Magnoliopsida</taxon>
        <taxon>eudicotyledons</taxon>
        <taxon>Gunneridae</taxon>
        <taxon>Pentapetalae</taxon>
        <taxon>rosids</taxon>
        <taxon>malvids</taxon>
        <taxon>Myrtales</taxon>
        <taxon>Lythraceae</taxon>
        <taxon>Punica</taxon>
    </lineage>
</organism>
<evidence type="ECO:0000313" key="2">
    <source>
        <dbReference type="Proteomes" id="UP000233551"/>
    </source>
</evidence>
<protein>
    <submittedName>
        <fullName evidence="1">Uncharacterized protein</fullName>
    </submittedName>
</protein>
<gene>
    <name evidence="1" type="ORF">CRG98_015560</name>
</gene>
<reference evidence="1 2" key="1">
    <citation type="submission" date="2017-11" db="EMBL/GenBank/DDBJ databases">
        <title>De-novo sequencing of pomegranate (Punica granatum L.) genome.</title>
        <authorList>
            <person name="Akparov Z."/>
            <person name="Amiraslanov A."/>
            <person name="Hajiyeva S."/>
            <person name="Abbasov M."/>
            <person name="Kaur K."/>
            <person name="Hamwieh A."/>
            <person name="Solovyev V."/>
            <person name="Salamov A."/>
            <person name="Braich B."/>
            <person name="Kosarev P."/>
            <person name="Mahmoud A."/>
            <person name="Hajiyev E."/>
            <person name="Babayeva S."/>
            <person name="Izzatullayeva V."/>
            <person name="Mammadov A."/>
            <person name="Mammadov A."/>
            <person name="Sharifova S."/>
            <person name="Ojaghi J."/>
            <person name="Eynullazada K."/>
            <person name="Bayramov B."/>
            <person name="Abdulazimova A."/>
            <person name="Shahmuradov I."/>
        </authorList>
    </citation>
    <scope>NUCLEOTIDE SEQUENCE [LARGE SCALE GENOMIC DNA]</scope>
    <source>
        <strain evidence="2">cv. AG2017</strain>
        <tissue evidence="1">Leaf</tissue>
    </source>
</reference>
<evidence type="ECO:0000313" key="1">
    <source>
        <dbReference type="EMBL" id="PKI64028.1"/>
    </source>
</evidence>
<accession>A0A2I0K666</accession>
<sequence length="131" mass="14650">MGKDCMFPQQSLWQFGESWLRCLQFPSICLCFPALPPGRSLEKLPGRRRNLIEKAEGTWSKDLGQSHRRLIPNLLRMIPPPPGSSATSLPVISCTASSYLPMSLYMFPLSILESTSDSPRNLDQQTLGITI</sequence>
<dbReference type="Proteomes" id="UP000233551">
    <property type="component" value="Unassembled WGS sequence"/>
</dbReference>
<proteinExistence type="predicted"/>
<dbReference type="EMBL" id="PGOL01000855">
    <property type="protein sequence ID" value="PKI64028.1"/>
    <property type="molecule type" value="Genomic_DNA"/>
</dbReference>